<keyword evidence="3" id="KW-0378">Hydrolase</keyword>
<feature type="domain" description="Dienelactone hydrolase" evidence="2">
    <location>
        <begin position="78"/>
        <end position="289"/>
    </location>
</feature>
<gene>
    <name evidence="3" type="ORF">ACFVKH_12445</name>
</gene>
<dbReference type="RefSeq" id="WP_377965487.1">
    <property type="nucleotide sequence ID" value="NZ_JBHZOL010000078.1"/>
</dbReference>
<dbReference type="PROSITE" id="PS51257">
    <property type="entry name" value="PROKAR_LIPOPROTEIN"/>
    <property type="match status" value="1"/>
</dbReference>
<feature type="signal peptide" evidence="1">
    <location>
        <begin position="1"/>
        <end position="26"/>
    </location>
</feature>
<keyword evidence="1" id="KW-0732">Signal</keyword>
<evidence type="ECO:0000256" key="1">
    <source>
        <dbReference type="SAM" id="SignalP"/>
    </source>
</evidence>
<sequence>MRLRSLFTVLFSLTLCATLFFQACSAADSTSREPNLSDRMAAEHRDETPVATDITMLDPAVPITTETVTYATVDGAAITGYLAKPENAESGLPALIAIHEWWGLNDNIRAVTERLAGEGYTVLAVDLYNNWLAETATAARELMQSVMNNPESAAANLTQAYNYLINDQSAAAVGAIGWCFGGGWSLQTGLLLPEQLDALAIYYGRLVTDADQLAALQMPIIGFFGAQDQAIPVDQVRAFESALQSLDKPAEIYIYEEAGHAFANPSGERYVPEAAADAWTKTTEFFARHLKATA</sequence>
<reference evidence="3 4" key="1">
    <citation type="submission" date="2024-10" db="EMBL/GenBank/DDBJ databases">
        <authorList>
            <person name="Ratan Roy A."/>
            <person name="Morales Sandoval P.H."/>
            <person name="De Los Santos Villalobos S."/>
            <person name="Chakraborty S."/>
            <person name="Mukherjee J."/>
        </authorList>
    </citation>
    <scope>NUCLEOTIDE SEQUENCE [LARGE SCALE GENOMIC DNA]</scope>
    <source>
        <strain evidence="3 4">S1</strain>
    </source>
</reference>
<dbReference type="PANTHER" id="PTHR46623:SF6">
    <property type="entry name" value="ALPHA_BETA-HYDROLASES SUPERFAMILY PROTEIN"/>
    <property type="match status" value="1"/>
</dbReference>
<feature type="chain" id="PRO_5045262277" evidence="1">
    <location>
        <begin position="27"/>
        <end position="294"/>
    </location>
</feature>
<dbReference type="InterPro" id="IPR051049">
    <property type="entry name" value="Dienelactone_hydrolase-like"/>
</dbReference>
<keyword evidence="4" id="KW-1185">Reference proteome</keyword>
<name>A0ABW6IG01_9CYAN</name>
<dbReference type="EMBL" id="JBHZOL010000078">
    <property type="protein sequence ID" value="MFE4107096.1"/>
    <property type="molecule type" value="Genomic_DNA"/>
</dbReference>
<organism evidence="3 4">
    <name type="scientific">Almyronema epifaneia S1</name>
    <dbReference type="NCBI Taxonomy" id="2991925"/>
    <lineage>
        <taxon>Bacteria</taxon>
        <taxon>Bacillati</taxon>
        <taxon>Cyanobacteriota</taxon>
        <taxon>Cyanophyceae</taxon>
        <taxon>Nodosilineales</taxon>
        <taxon>Nodosilineaceae</taxon>
        <taxon>Almyronema</taxon>
        <taxon>Almyronema epifaneia</taxon>
    </lineage>
</organism>
<dbReference type="Pfam" id="PF01738">
    <property type="entry name" value="DLH"/>
    <property type="match status" value="1"/>
</dbReference>
<dbReference type="GO" id="GO:0016787">
    <property type="term" value="F:hydrolase activity"/>
    <property type="evidence" value="ECO:0007669"/>
    <property type="project" value="UniProtKB-KW"/>
</dbReference>
<protein>
    <submittedName>
        <fullName evidence="3">Dienelactone hydrolase family protein</fullName>
        <ecNumber evidence="3">3.1.-.-</ecNumber>
    </submittedName>
</protein>
<accession>A0ABW6IG01</accession>
<dbReference type="PANTHER" id="PTHR46623">
    <property type="entry name" value="CARBOXYMETHYLENEBUTENOLIDASE-RELATED"/>
    <property type="match status" value="1"/>
</dbReference>
<dbReference type="InterPro" id="IPR029058">
    <property type="entry name" value="AB_hydrolase_fold"/>
</dbReference>
<evidence type="ECO:0000259" key="2">
    <source>
        <dbReference type="Pfam" id="PF01738"/>
    </source>
</evidence>
<comment type="caution">
    <text evidence="3">The sequence shown here is derived from an EMBL/GenBank/DDBJ whole genome shotgun (WGS) entry which is preliminary data.</text>
</comment>
<dbReference type="EC" id="3.1.-.-" evidence="3"/>
<dbReference type="SUPFAM" id="SSF53474">
    <property type="entry name" value="alpha/beta-Hydrolases"/>
    <property type="match status" value="1"/>
</dbReference>
<evidence type="ECO:0000313" key="3">
    <source>
        <dbReference type="EMBL" id="MFE4107096.1"/>
    </source>
</evidence>
<dbReference type="Proteomes" id="UP001600165">
    <property type="component" value="Unassembled WGS sequence"/>
</dbReference>
<dbReference type="InterPro" id="IPR002925">
    <property type="entry name" value="Dienelactn_hydro"/>
</dbReference>
<dbReference type="Gene3D" id="3.40.50.1820">
    <property type="entry name" value="alpha/beta hydrolase"/>
    <property type="match status" value="1"/>
</dbReference>
<evidence type="ECO:0000313" key="4">
    <source>
        <dbReference type="Proteomes" id="UP001600165"/>
    </source>
</evidence>
<proteinExistence type="predicted"/>